<dbReference type="GO" id="GO:0005516">
    <property type="term" value="F:calmodulin binding"/>
    <property type="evidence" value="ECO:0007669"/>
    <property type="project" value="UniProtKB-KW"/>
</dbReference>
<evidence type="ECO:0000256" key="4">
    <source>
        <dbReference type="ARBA" id="ARBA00023203"/>
    </source>
</evidence>
<dbReference type="VEuPathDB" id="FungiDB:LCOR_01044.1"/>
<organism evidence="7 8">
    <name type="scientific">Lichtheimia corymbifera JMRC:FSU:9682</name>
    <dbReference type="NCBI Taxonomy" id="1263082"/>
    <lineage>
        <taxon>Eukaryota</taxon>
        <taxon>Fungi</taxon>
        <taxon>Fungi incertae sedis</taxon>
        <taxon>Mucoromycota</taxon>
        <taxon>Mucoromycotina</taxon>
        <taxon>Mucoromycetes</taxon>
        <taxon>Mucorales</taxon>
        <taxon>Lichtheimiaceae</taxon>
        <taxon>Lichtheimia</taxon>
    </lineage>
</organism>
<dbReference type="InterPro" id="IPR050606">
    <property type="entry name" value="Calponin-like"/>
</dbReference>
<dbReference type="EMBL" id="CBTN010000003">
    <property type="protein sequence ID" value="CDH49296.1"/>
    <property type="molecule type" value="Genomic_DNA"/>
</dbReference>
<dbReference type="Gene3D" id="1.10.418.10">
    <property type="entry name" value="Calponin-like domain"/>
    <property type="match status" value="1"/>
</dbReference>
<keyword evidence="3" id="KW-0112">Calmodulin-binding</keyword>
<gene>
    <name evidence="7" type="ORF">LCOR_01044.1</name>
</gene>
<comment type="similarity">
    <text evidence="1">Belongs to the calponin family.</text>
</comment>
<dbReference type="PANTHER" id="PTHR47385:SF14">
    <property type="entry name" value="TRANSGELIN"/>
    <property type="match status" value="1"/>
</dbReference>
<evidence type="ECO:0000313" key="8">
    <source>
        <dbReference type="Proteomes" id="UP000027586"/>
    </source>
</evidence>
<dbReference type="InterPro" id="IPR003096">
    <property type="entry name" value="SM22_calponin"/>
</dbReference>
<comment type="function">
    <text evidence="5">Thin filament-associated protein that is implicated in the regulation and modulation of smooth muscle contraction. It is capable of binding to actin, calmodulin and tropomyosin. The interaction of calponin with actin inhibits the actomyosin Mg-ATPase activity.</text>
</comment>
<dbReference type="InterPro" id="IPR001997">
    <property type="entry name" value="Calponin/LIMCH1"/>
</dbReference>
<name>A0A068RJY9_9FUNG</name>
<dbReference type="PROSITE" id="PS50021">
    <property type="entry name" value="CH"/>
    <property type="match status" value="1"/>
</dbReference>
<dbReference type="GO" id="GO:0007015">
    <property type="term" value="P:actin filament organization"/>
    <property type="evidence" value="ECO:0007669"/>
    <property type="project" value="TreeGrafter"/>
</dbReference>
<dbReference type="SMART" id="SM00033">
    <property type="entry name" value="CH"/>
    <property type="match status" value="1"/>
</dbReference>
<protein>
    <submittedName>
        <fullName evidence="7">Calponin transgelin</fullName>
    </submittedName>
</protein>
<sequence>MSTLYGIDREIHHKIQSKYSLEHEQQARTWIENVVGEPLPSDDFQEALKDGVMLCKLIDKLAPGQAKYKVSKIPFMQMENIACFLSGAERLGVPKYDLFQTVDLYEKKNMTQVVDTIFSLSRHAYKAGACSTFLGPKLADKHEVSFSEETLNASKGMFNTYQYGYNKGANQSGIVFGGRREISQ</sequence>
<dbReference type="GO" id="GO:0031032">
    <property type="term" value="P:actomyosin structure organization"/>
    <property type="evidence" value="ECO:0007669"/>
    <property type="project" value="InterPro"/>
</dbReference>
<dbReference type="GO" id="GO:0015629">
    <property type="term" value="C:actin cytoskeleton"/>
    <property type="evidence" value="ECO:0007669"/>
    <property type="project" value="TreeGrafter"/>
</dbReference>
<comment type="caution">
    <text evidence="7">The sequence shown here is derived from an EMBL/GenBank/DDBJ whole genome shotgun (WGS) entry which is preliminary data.</text>
</comment>
<keyword evidence="4" id="KW-0009">Actin-binding</keyword>
<proteinExistence type="inferred from homology"/>
<dbReference type="PROSITE" id="PS51122">
    <property type="entry name" value="CALPONIN_2"/>
    <property type="match status" value="1"/>
</dbReference>
<dbReference type="InterPro" id="IPR000557">
    <property type="entry name" value="Calponin_repeat"/>
</dbReference>
<evidence type="ECO:0000259" key="6">
    <source>
        <dbReference type="PROSITE" id="PS50021"/>
    </source>
</evidence>
<keyword evidence="8" id="KW-1185">Reference proteome</keyword>
<evidence type="ECO:0000256" key="1">
    <source>
        <dbReference type="ARBA" id="ARBA00009631"/>
    </source>
</evidence>
<feature type="domain" description="Calponin-homology (CH)" evidence="6">
    <location>
        <begin position="21"/>
        <end position="125"/>
    </location>
</feature>
<dbReference type="PANTHER" id="PTHR47385">
    <property type="entry name" value="CALPONIN"/>
    <property type="match status" value="1"/>
</dbReference>
<dbReference type="Pfam" id="PF00402">
    <property type="entry name" value="Calponin"/>
    <property type="match status" value="1"/>
</dbReference>
<evidence type="ECO:0000256" key="5">
    <source>
        <dbReference type="ARBA" id="ARBA00025109"/>
    </source>
</evidence>
<dbReference type="AlphaFoldDB" id="A0A068RJY9"/>
<dbReference type="Pfam" id="PF00307">
    <property type="entry name" value="CH"/>
    <property type="match status" value="1"/>
</dbReference>
<reference evidence="7" key="1">
    <citation type="submission" date="2013-08" db="EMBL/GenBank/DDBJ databases">
        <title>Gene expansion shapes genome architecture in the human pathogen Lichtheimia corymbifera: an evolutionary genomics analysis in the ancient terrestrial Mucorales (Mucoromycotina).</title>
        <authorList>
            <person name="Schwartze V.U."/>
            <person name="Winter S."/>
            <person name="Shelest E."/>
            <person name="Marcet-Houben M."/>
            <person name="Horn F."/>
            <person name="Wehner S."/>
            <person name="Hoffmann K."/>
            <person name="Riege K."/>
            <person name="Sammeth M."/>
            <person name="Nowrousian M."/>
            <person name="Valiante V."/>
            <person name="Linde J."/>
            <person name="Jacobsen I.D."/>
            <person name="Marz M."/>
            <person name="Brakhage A.A."/>
            <person name="Gabaldon T."/>
            <person name="Bocker S."/>
            <person name="Voigt K."/>
        </authorList>
    </citation>
    <scope>NUCLEOTIDE SEQUENCE [LARGE SCALE GENOMIC DNA]</scope>
    <source>
        <strain evidence="7">FSU 9682</strain>
    </source>
</reference>
<dbReference type="InterPro" id="IPR001715">
    <property type="entry name" value="CH_dom"/>
</dbReference>
<dbReference type="STRING" id="1263082.A0A068RJY9"/>
<dbReference type="Proteomes" id="UP000027586">
    <property type="component" value="Unassembled WGS sequence"/>
</dbReference>
<keyword evidence="2" id="KW-0677">Repeat</keyword>
<dbReference type="PRINTS" id="PR00888">
    <property type="entry name" value="SM22CALPONIN"/>
</dbReference>
<dbReference type="InterPro" id="IPR036872">
    <property type="entry name" value="CH_dom_sf"/>
</dbReference>
<dbReference type="PRINTS" id="PR00889">
    <property type="entry name" value="CALPONIN"/>
</dbReference>
<evidence type="ECO:0000256" key="3">
    <source>
        <dbReference type="ARBA" id="ARBA00022860"/>
    </source>
</evidence>
<accession>A0A068RJY9</accession>
<dbReference type="GO" id="GO:0051015">
    <property type="term" value="F:actin filament binding"/>
    <property type="evidence" value="ECO:0007669"/>
    <property type="project" value="TreeGrafter"/>
</dbReference>
<evidence type="ECO:0000256" key="2">
    <source>
        <dbReference type="ARBA" id="ARBA00022737"/>
    </source>
</evidence>
<evidence type="ECO:0000313" key="7">
    <source>
        <dbReference type="EMBL" id="CDH49296.1"/>
    </source>
</evidence>
<dbReference type="OrthoDB" id="21595at2759"/>
<dbReference type="SUPFAM" id="SSF47576">
    <property type="entry name" value="Calponin-homology domain, CH-domain"/>
    <property type="match status" value="1"/>
</dbReference>